<organism evidence="1 2">
    <name type="scientific">Sphingobacterium faecale</name>
    <dbReference type="NCBI Taxonomy" id="2803775"/>
    <lineage>
        <taxon>Bacteria</taxon>
        <taxon>Pseudomonadati</taxon>
        <taxon>Bacteroidota</taxon>
        <taxon>Sphingobacteriia</taxon>
        <taxon>Sphingobacteriales</taxon>
        <taxon>Sphingobacteriaceae</taxon>
        <taxon>Sphingobacterium</taxon>
    </lineage>
</organism>
<dbReference type="EMBL" id="JAERTY010000003">
    <property type="protein sequence ID" value="MBL1408235.1"/>
    <property type="molecule type" value="Genomic_DNA"/>
</dbReference>
<evidence type="ECO:0000313" key="2">
    <source>
        <dbReference type="Proteomes" id="UP000625283"/>
    </source>
</evidence>
<accession>A0ABS1R1P6</accession>
<comment type="caution">
    <text evidence="1">The sequence shown here is derived from an EMBL/GenBank/DDBJ whole genome shotgun (WGS) entry which is preliminary data.</text>
</comment>
<keyword evidence="2" id="KW-1185">Reference proteome</keyword>
<gene>
    <name evidence="1" type="ORF">JKG61_05675</name>
</gene>
<dbReference type="Proteomes" id="UP000625283">
    <property type="component" value="Unassembled WGS sequence"/>
</dbReference>
<evidence type="ECO:0000313" key="1">
    <source>
        <dbReference type="EMBL" id="MBL1408235.1"/>
    </source>
</evidence>
<name>A0ABS1R1P6_9SPHI</name>
<reference evidence="1 2" key="1">
    <citation type="submission" date="2021-01" db="EMBL/GenBank/DDBJ databases">
        <title>C459-1 draft genome sequence.</title>
        <authorList>
            <person name="Zhang X.-F."/>
        </authorList>
    </citation>
    <scope>NUCLEOTIDE SEQUENCE [LARGE SCALE GENOMIC DNA]</scope>
    <source>
        <strain evidence="2">C459-1</strain>
    </source>
</reference>
<sequence length="80" mass="8973">MALFGVTAKQWCESNPELKGNMRDEATIEQLVVLSNLESINALLIQQGLPQSHRLIELNKVAITQMKSLLQSQAIKKLKQ</sequence>
<protein>
    <submittedName>
        <fullName evidence="1">Uncharacterized protein</fullName>
    </submittedName>
</protein>
<dbReference type="RefSeq" id="WP_202102018.1">
    <property type="nucleotide sequence ID" value="NZ_JAERTY010000003.1"/>
</dbReference>
<proteinExistence type="predicted"/>